<evidence type="ECO:0000313" key="2">
    <source>
        <dbReference type="EMBL" id="MPM17087.1"/>
    </source>
</evidence>
<name>A0A644XM79_9ZZZZ</name>
<sequence>MKRFQVFAIIILTGAMLLVASCFWPKDNIVVGERIIRFIPKEEILDFKVKDNTQNVDSVIAMLESRAYGINEKAIRRNSILDESVFSESDYFVNPKSDGGGTALDNFFRYLQKSDSSLIRIGHFGDSQIEGDRITSLLRIMFQDKFGGSGVGYVPLDDVTSPVSYTRSSSPNWVRYTVFHNRSAKGLYCPGGTVFRYRFATPESTRDSIGSNGDTIKIKVPACSYSNATVFLKLFRGYSVAKLWYGKATEPAELKVYNSKTNELLAEVVLDSDDPFNVMKLPLKSNPVTLKFVFTGPSPEIYGLSFDPVVGVQFDNYGLRGHSGDGLLTISSDLLKAELIKLNDKLVILQFGGNVTPYVKNEASLNNIKNSYDRLYQHFRKAMPDASVLVIGVNDVARSVGGTYASYPMVSRIRDAQKEVALKNGCAFFDLYQLMGGENSVLAWNKKGWASRDGHYSDKGREIVVNELYLAIMGEYNKFLIHGTTAGK</sequence>
<evidence type="ECO:0000259" key="1">
    <source>
        <dbReference type="Pfam" id="PF13472"/>
    </source>
</evidence>
<feature type="domain" description="SGNH hydrolase-type esterase" evidence="1">
    <location>
        <begin position="315"/>
        <end position="462"/>
    </location>
</feature>
<dbReference type="PROSITE" id="PS51257">
    <property type="entry name" value="PROKAR_LIPOPROTEIN"/>
    <property type="match status" value="1"/>
</dbReference>
<organism evidence="2">
    <name type="scientific">bioreactor metagenome</name>
    <dbReference type="NCBI Taxonomy" id="1076179"/>
    <lineage>
        <taxon>unclassified sequences</taxon>
        <taxon>metagenomes</taxon>
        <taxon>ecological metagenomes</taxon>
    </lineage>
</organism>
<dbReference type="InterPro" id="IPR013830">
    <property type="entry name" value="SGNH_hydro"/>
</dbReference>
<reference evidence="2" key="1">
    <citation type="submission" date="2019-08" db="EMBL/GenBank/DDBJ databases">
        <authorList>
            <person name="Kucharzyk K."/>
            <person name="Murdoch R.W."/>
            <person name="Higgins S."/>
            <person name="Loffler F."/>
        </authorList>
    </citation>
    <scope>NUCLEOTIDE SEQUENCE</scope>
</reference>
<proteinExistence type="predicted"/>
<dbReference type="InterPro" id="IPR036514">
    <property type="entry name" value="SGNH_hydro_sf"/>
</dbReference>
<accession>A0A644XM79</accession>
<gene>
    <name evidence="2" type="ORF">SDC9_63471</name>
</gene>
<comment type="caution">
    <text evidence="2">The sequence shown here is derived from an EMBL/GenBank/DDBJ whole genome shotgun (WGS) entry which is preliminary data.</text>
</comment>
<dbReference type="Gene3D" id="3.40.50.1110">
    <property type="entry name" value="SGNH hydrolase"/>
    <property type="match status" value="1"/>
</dbReference>
<protein>
    <recommendedName>
        <fullName evidence="1">SGNH hydrolase-type esterase domain-containing protein</fullName>
    </recommendedName>
</protein>
<dbReference type="Gene3D" id="2.60.120.1360">
    <property type="match status" value="1"/>
</dbReference>
<dbReference type="AlphaFoldDB" id="A0A644XM79"/>
<dbReference type="Pfam" id="PF13472">
    <property type="entry name" value="Lipase_GDSL_2"/>
    <property type="match status" value="1"/>
</dbReference>
<dbReference type="EMBL" id="VSSQ01002730">
    <property type="protein sequence ID" value="MPM17087.1"/>
    <property type="molecule type" value="Genomic_DNA"/>
</dbReference>
<dbReference type="SUPFAM" id="SSF52266">
    <property type="entry name" value="SGNH hydrolase"/>
    <property type="match status" value="1"/>
</dbReference>